<dbReference type="Pfam" id="PF23155">
    <property type="entry name" value="DUF7053"/>
    <property type="match status" value="1"/>
</dbReference>
<name>A0A9P4Y6X1_CRYP1</name>
<protein>
    <recommendedName>
        <fullName evidence="1">DUF7053 domain-containing protein</fullName>
    </recommendedName>
</protein>
<gene>
    <name evidence="2" type="ORF">M406DRAFT_321632</name>
</gene>
<dbReference type="PANTHER" id="PTHR38117">
    <property type="entry name" value="NACHT AND WD40 DOMAIN PROTEIN"/>
    <property type="match status" value="1"/>
</dbReference>
<dbReference type="InterPro" id="IPR055481">
    <property type="entry name" value="DUF7053"/>
</dbReference>
<dbReference type="GeneID" id="63836664"/>
<sequence>MSKRTVFTTISPLPAGVSREVVIDFLHNHTEMIDLNPLVIERHPIEPPEGADLDEKTCVWYSLTDKIDYLPGGKVSGDVSYTCAFHDLPTGIQTHCRAPLGVDIRNRWTLNGTLPGEPPERPELGLGAPASGLYLREDCDLRCNILMTGFVKKNLKKSHAALVDRLV</sequence>
<evidence type="ECO:0000259" key="1">
    <source>
        <dbReference type="Pfam" id="PF23155"/>
    </source>
</evidence>
<feature type="non-terminal residue" evidence="2">
    <location>
        <position position="167"/>
    </location>
</feature>
<dbReference type="Proteomes" id="UP000803844">
    <property type="component" value="Unassembled WGS sequence"/>
</dbReference>
<dbReference type="EMBL" id="MU032346">
    <property type="protein sequence ID" value="KAF3767605.1"/>
    <property type="molecule type" value="Genomic_DNA"/>
</dbReference>
<dbReference type="AlphaFoldDB" id="A0A9P4Y6X1"/>
<dbReference type="RefSeq" id="XP_040778566.1">
    <property type="nucleotide sequence ID" value="XM_040919535.1"/>
</dbReference>
<dbReference type="PANTHER" id="PTHR38117:SF2">
    <property type="entry name" value="NACHT AND WD40 DOMAIN PROTEIN"/>
    <property type="match status" value="1"/>
</dbReference>
<reference evidence="2" key="1">
    <citation type="journal article" date="2020" name="Phytopathology">
        <title>Genome sequence of the chestnut blight fungus Cryphonectria parasitica EP155: A fundamental resource for an archetypical invasive plant pathogen.</title>
        <authorList>
            <person name="Crouch J.A."/>
            <person name="Dawe A."/>
            <person name="Aerts A."/>
            <person name="Barry K."/>
            <person name="Churchill A.C.L."/>
            <person name="Grimwood J."/>
            <person name="Hillman B."/>
            <person name="Milgroom M.G."/>
            <person name="Pangilinan J."/>
            <person name="Smith M."/>
            <person name="Salamov A."/>
            <person name="Schmutz J."/>
            <person name="Yadav J."/>
            <person name="Grigoriev I.V."/>
            <person name="Nuss D."/>
        </authorList>
    </citation>
    <scope>NUCLEOTIDE SEQUENCE</scope>
    <source>
        <strain evidence="2">EP155</strain>
    </source>
</reference>
<proteinExistence type="predicted"/>
<comment type="caution">
    <text evidence="2">The sequence shown here is derived from an EMBL/GenBank/DDBJ whole genome shotgun (WGS) entry which is preliminary data.</text>
</comment>
<evidence type="ECO:0000313" key="2">
    <source>
        <dbReference type="EMBL" id="KAF3767605.1"/>
    </source>
</evidence>
<keyword evidence="3" id="KW-1185">Reference proteome</keyword>
<evidence type="ECO:0000313" key="3">
    <source>
        <dbReference type="Proteomes" id="UP000803844"/>
    </source>
</evidence>
<feature type="domain" description="DUF7053" evidence="1">
    <location>
        <begin position="2"/>
        <end position="167"/>
    </location>
</feature>
<dbReference type="OrthoDB" id="3246050at2759"/>
<organism evidence="2 3">
    <name type="scientific">Cryphonectria parasitica (strain ATCC 38755 / EP155)</name>
    <dbReference type="NCBI Taxonomy" id="660469"/>
    <lineage>
        <taxon>Eukaryota</taxon>
        <taxon>Fungi</taxon>
        <taxon>Dikarya</taxon>
        <taxon>Ascomycota</taxon>
        <taxon>Pezizomycotina</taxon>
        <taxon>Sordariomycetes</taxon>
        <taxon>Sordariomycetidae</taxon>
        <taxon>Diaporthales</taxon>
        <taxon>Cryphonectriaceae</taxon>
        <taxon>Cryphonectria-Endothia species complex</taxon>
        <taxon>Cryphonectria</taxon>
    </lineage>
</organism>
<accession>A0A9P4Y6X1</accession>